<feature type="compositionally biased region" description="Low complexity" evidence="1">
    <location>
        <begin position="158"/>
        <end position="184"/>
    </location>
</feature>
<dbReference type="Proteomes" id="UP000613740">
    <property type="component" value="Unassembled WGS sequence"/>
</dbReference>
<evidence type="ECO:0000256" key="2">
    <source>
        <dbReference type="SAM" id="SignalP"/>
    </source>
</evidence>
<accession>A0A835T1G8</accession>
<proteinExistence type="predicted"/>
<evidence type="ECO:0000313" key="3">
    <source>
        <dbReference type="EMBL" id="KAG2437093.1"/>
    </source>
</evidence>
<feature type="region of interest" description="Disordered" evidence="1">
    <location>
        <begin position="51"/>
        <end position="184"/>
    </location>
</feature>
<feature type="compositionally biased region" description="Pro residues" evidence="1">
    <location>
        <begin position="79"/>
        <end position="126"/>
    </location>
</feature>
<sequence length="315" mass="33090">MHHAAGGCGRRGHRSSNRTSLLAAVLLGAAVLMAVHVGPLGASAQNNQVAFGQNPFGNNNQNNNNQNNNNPNNPNNQNSPPPSPSAASPPSPSPSSPPSPAAMPSPPSPASPSPPTPASPSPPTPASPSQQNNATSPPLAANSPPIPRQPPSSPSPSPNNNKNKPPQFNKGFSSTFSSQGFSSPSFSQASVAQAAFTPASNPQAVPSPYKKKLVYIQSDDKYTYDEGYNWCQSKGLFYISYDDRVKKAPLRPLCYTNGKGCWVGGRVQSVCAYIDPRGNGGPYPEPCSFKNYVVCWGDLAKQRNNPAIFGNNQQG</sequence>
<protein>
    <submittedName>
        <fullName evidence="3">Uncharacterized protein</fullName>
    </submittedName>
</protein>
<dbReference type="EMBL" id="JAEHOD010000047">
    <property type="protein sequence ID" value="KAG2437093.1"/>
    <property type="molecule type" value="Genomic_DNA"/>
</dbReference>
<dbReference type="AlphaFoldDB" id="A0A835T1G8"/>
<comment type="caution">
    <text evidence="3">The sequence shown here is derived from an EMBL/GenBank/DDBJ whole genome shotgun (WGS) entry which is preliminary data.</text>
</comment>
<feature type="chain" id="PRO_5032745467" evidence="2">
    <location>
        <begin position="45"/>
        <end position="315"/>
    </location>
</feature>
<dbReference type="InterPro" id="IPR016187">
    <property type="entry name" value="CTDL_fold"/>
</dbReference>
<gene>
    <name evidence="3" type="ORF">HYH02_011351</name>
</gene>
<feature type="compositionally biased region" description="Low complexity" evidence="1">
    <location>
        <begin position="58"/>
        <end position="78"/>
    </location>
</feature>
<organism evidence="3 4">
    <name type="scientific">Chlamydomonas schloesseri</name>
    <dbReference type="NCBI Taxonomy" id="2026947"/>
    <lineage>
        <taxon>Eukaryota</taxon>
        <taxon>Viridiplantae</taxon>
        <taxon>Chlorophyta</taxon>
        <taxon>core chlorophytes</taxon>
        <taxon>Chlorophyceae</taxon>
        <taxon>CS clade</taxon>
        <taxon>Chlamydomonadales</taxon>
        <taxon>Chlamydomonadaceae</taxon>
        <taxon>Chlamydomonas</taxon>
    </lineage>
</organism>
<name>A0A835T1G8_9CHLO</name>
<reference evidence="3" key="1">
    <citation type="journal article" date="2020" name="bioRxiv">
        <title>Comparative genomics of Chlamydomonas.</title>
        <authorList>
            <person name="Craig R.J."/>
            <person name="Hasan A.R."/>
            <person name="Ness R.W."/>
            <person name="Keightley P.D."/>
        </authorList>
    </citation>
    <scope>NUCLEOTIDE SEQUENCE</scope>
    <source>
        <strain evidence="3">CCAP 11/173</strain>
    </source>
</reference>
<dbReference type="SUPFAM" id="SSF56436">
    <property type="entry name" value="C-type lectin-like"/>
    <property type="match status" value="1"/>
</dbReference>
<keyword evidence="4" id="KW-1185">Reference proteome</keyword>
<keyword evidence="2" id="KW-0732">Signal</keyword>
<dbReference type="OrthoDB" id="544490at2759"/>
<feature type="compositionally biased region" description="Pro residues" evidence="1">
    <location>
        <begin position="144"/>
        <end position="157"/>
    </location>
</feature>
<feature type="signal peptide" evidence="2">
    <location>
        <begin position="1"/>
        <end position="44"/>
    </location>
</feature>
<evidence type="ECO:0000313" key="4">
    <source>
        <dbReference type="Proteomes" id="UP000613740"/>
    </source>
</evidence>
<evidence type="ECO:0000256" key="1">
    <source>
        <dbReference type="SAM" id="MobiDB-lite"/>
    </source>
</evidence>